<reference evidence="3 4" key="1">
    <citation type="submission" date="2023-10" db="EMBL/GenBank/DDBJ databases">
        <title>Noviherbaspirillum sp. CPCC 100848 genome assembly.</title>
        <authorList>
            <person name="Li X.Y."/>
            <person name="Fang X.M."/>
        </authorList>
    </citation>
    <scope>NUCLEOTIDE SEQUENCE [LARGE SCALE GENOMIC DNA]</scope>
    <source>
        <strain evidence="3 4">CPCC 100848</strain>
    </source>
</reference>
<dbReference type="SUPFAM" id="SSF56349">
    <property type="entry name" value="DNA breaking-rejoining enzymes"/>
    <property type="match status" value="1"/>
</dbReference>
<accession>A0ABU6J1U1</accession>
<evidence type="ECO:0000313" key="4">
    <source>
        <dbReference type="Proteomes" id="UP001352263"/>
    </source>
</evidence>
<gene>
    <name evidence="3" type="ORF">RY831_00370</name>
</gene>
<feature type="domain" description="Tyr recombinase" evidence="2">
    <location>
        <begin position="1"/>
        <end position="39"/>
    </location>
</feature>
<evidence type="ECO:0000256" key="1">
    <source>
        <dbReference type="ARBA" id="ARBA00023172"/>
    </source>
</evidence>
<dbReference type="InterPro" id="IPR013762">
    <property type="entry name" value="Integrase-like_cat_sf"/>
</dbReference>
<keyword evidence="4" id="KW-1185">Reference proteome</keyword>
<organism evidence="3 4">
    <name type="scientific">Noviherbaspirillum album</name>
    <dbReference type="NCBI Taxonomy" id="3080276"/>
    <lineage>
        <taxon>Bacteria</taxon>
        <taxon>Pseudomonadati</taxon>
        <taxon>Pseudomonadota</taxon>
        <taxon>Betaproteobacteria</taxon>
        <taxon>Burkholderiales</taxon>
        <taxon>Oxalobacteraceae</taxon>
        <taxon>Noviherbaspirillum</taxon>
    </lineage>
</organism>
<sequence>MRHTYGAHAVEAGMPLDVLQQTLGHASFDTTTIYVTTEDRRRMKTEQGFWEKKMK</sequence>
<keyword evidence="1" id="KW-0233">DNA recombination</keyword>
<evidence type="ECO:0000259" key="2">
    <source>
        <dbReference type="Pfam" id="PF00589"/>
    </source>
</evidence>
<name>A0ABU6J1U1_9BURK</name>
<dbReference type="Gene3D" id="1.10.443.10">
    <property type="entry name" value="Intergrase catalytic core"/>
    <property type="match status" value="1"/>
</dbReference>
<evidence type="ECO:0000313" key="3">
    <source>
        <dbReference type="EMBL" id="MEC4717596.1"/>
    </source>
</evidence>
<dbReference type="InterPro" id="IPR011010">
    <property type="entry name" value="DNA_brk_join_enz"/>
</dbReference>
<dbReference type="Proteomes" id="UP001352263">
    <property type="component" value="Unassembled WGS sequence"/>
</dbReference>
<comment type="caution">
    <text evidence="3">The sequence shown here is derived from an EMBL/GenBank/DDBJ whole genome shotgun (WGS) entry which is preliminary data.</text>
</comment>
<dbReference type="EMBL" id="JAWIIV010000001">
    <property type="protein sequence ID" value="MEC4717596.1"/>
    <property type="molecule type" value="Genomic_DNA"/>
</dbReference>
<dbReference type="Pfam" id="PF00589">
    <property type="entry name" value="Phage_integrase"/>
    <property type="match status" value="1"/>
</dbReference>
<dbReference type="InterPro" id="IPR002104">
    <property type="entry name" value="Integrase_catalytic"/>
</dbReference>
<proteinExistence type="predicted"/>
<protein>
    <submittedName>
        <fullName evidence="3">Tyrosine-type recombinase/integrase</fullName>
    </submittedName>
</protein>